<evidence type="ECO:0000313" key="5">
    <source>
        <dbReference type="EMBL" id="QVL30019.1"/>
    </source>
</evidence>
<dbReference type="GO" id="GO:0008199">
    <property type="term" value="F:ferric iron binding"/>
    <property type="evidence" value="ECO:0007669"/>
    <property type="project" value="InterPro"/>
</dbReference>
<dbReference type="AlphaFoldDB" id="A0A8E6ES20"/>
<accession>A0A8E6ES20</accession>
<protein>
    <recommendedName>
        <fullName evidence="4">Ferritin-like diiron domain-containing protein</fullName>
    </recommendedName>
</protein>
<proteinExistence type="inferred from homology"/>
<name>A0A8E6ES20_9BACT</name>
<dbReference type="InterPro" id="IPR012347">
    <property type="entry name" value="Ferritin-like"/>
</dbReference>
<dbReference type="Pfam" id="PF00210">
    <property type="entry name" value="Ferritin"/>
    <property type="match status" value="1"/>
</dbReference>
<dbReference type="InterPro" id="IPR002024">
    <property type="entry name" value="Bacterioferritin"/>
</dbReference>
<dbReference type="SUPFAM" id="SSF47240">
    <property type="entry name" value="Ferritin-like"/>
    <property type="match status" value="1"/>
</dbReference>
<feature type="domain" description="Ferritin-like diiron" evidence="4">
    <location>
        <begin position="1"/>
        <end position="142"/>
    </location>
</feature>
<keyword evidence="6" id="KW-1185">Reference proteome</keyword>
<dbReference type="InterPro" id="IPR009040">
    <property type="entry name" value="Ferritin-like_diiron"/>
</dbReference>
<dbReference type="PROSITE" id="PS50905">
    <property type="entry name" value="FERRITIN_LIKE"/>
    <property type="match status" value="1"/>
</dbReference>
<sequence length="157" mass="17925">MTDHTEILEGLMNTLDVSHRAAQQYSALSQLCQKLGLNQLGDFQQQSVDGEQILAEKLANRIRNLQTANSSRAPVHSHSIQGILESNLAIERANLRSYQKLLILSRRCEDWETYELMESSVLDSEDQIERLESELDFIDEFGVEVYLHEHSQSLPVL</sequence>
<dbReference type="PRINTS" id="PR00601">
    <property type="entry name" value="BACFERRITIN"/>
</dbReference>
<evidence type="ECO:0000256" key="2">
    <source>
        <dbReference type="ARBA" id="ARBA00022434"/>
    </source>
</evidence>
<evidence type="ECO:0000256" key="1">
    <source>
        <dbReference type="ARBA" id="ARBA00008093"/>
    </source>
</evidence>
<comment type="similarity">
    <text evidence="1">Belongs to the bacterioferritin family.</text>
</comment>
<evidence type="ECO:0000256" key="3">
    <source>
        <dbReference type="ARBA" id="ARBA00023004"/>
    </source>
</evidence>
<dbReference type="GO" id="GO:0006826">
    <property type="term" value="P:iron ion transport"/>
    <property type="evidence" value="ECO:0007669"/>
    <property type="project" value="InterPro"/>
</dbReference>
<dbReference type="Proteomes" id="UP000676194">
    <property type="component" value="Chromosome"/>
</dbReference>
<dbReference type="GO" id="GO:0006879">
    <property type="term" value="P:intracellular iron ion homeostasis"/>
    <property type="evidence" value="ECO:0007669"/>
    <property type="project" value="UniProtKB-KW"/>
</dbReference>
<gene>
    <name evidence="5" type="ORF">KIH39_14210</name>
</gene>
<keyword evidence="2" id="KW-0409">Iron storage</keyword>
<dbReference type="EMBL" id="CP074694">
    <property type="protein sequence ID" value="QVL30019.1"/>
    <property type="molecule type" value="Genomic_DNA"/>
</dbReference>
<evidence type="ECO:0000259" key="4">
    <source>
        <dbReference type="PROSITE" id="PS50905"/>
    </source>
</evidence>
<dbReference type="InterPro" id="IPR008331">
    <property type="entry name" value="Ferritin_DPS_dom"/>
</dbReference>
<dbReference type="InterPro" id="IPR009078">
    <property type="entry name" value="Ferritin-like_SF"/>
</dbReference>
<evidence type="ECO:0000313" key="6">
    <source>
        <dbReference type="Proteomes" id="UP000676194"/>
    </source>
</evidence>
<reference evidence="5" key="1">
    <citation type="submission" date="2021-05" db="EMBL/GenBank/DDBJ databases">
        <title>Complete genome sequence of the cellulolytic planctomycete Telmatocola sphagniphila SP2T and characterization of the first cellulase from planctomycetes.</title>
        <authorList>
            <person name="Rakitin A.L."/>
            <person name="Beletsky A.V."/>
            <person name="Naumoff D.G."/>
            <person name="Kulichevskaya I.S."/>
            <person name="Mardanov A.V."/>
            <person name="Ravin N.V."/>
            <person name="Dedysh S.N."/>
        </authorList>
    </citation>
    <scope>NUCLEOTIDE SEQUENCE</scope>
    <source>
        <strain evidence="5">SP2T</strain>
    </source>
</reference>
<keyword evidence="3" id="KW-0408">Iron</keyword>
<dbReference type="Gene3D" id="1.20.1260.10">
    <property type="match status" value="1"/>
</dbReference>
<dbReference type="RefSeq" id="WP_213493903.1">
    <property type="nucleotide sequence ID" value="NZ_CP074694.1"/>
</dbReference>
<organism evidence="5 6">
    <name type="scientific">Telmatocola sphagniphila</name>
    <dbReference type="NCBI Taxonomy" id="1123043"/>
    <lineage>
        <taxon>Bacteria</taxon>
        <taxon>Pseudomonadati</taxon>
        <taxon>Planctomycetota</taxon>
        <taxon>Planctomycetia</taxon>
        <taxon>Gemmatales</taxon>
        <taxon>Gemmataceae</taxon>
    </lineage>
</organism>
<dbReference type="KEGG" id="tsph:KIH39_14210"/>